<dbReference type="PROSITE" id="PS51194">
    <property type="entry name" value="HELICASE_CTER"/>
    <property type="match status" value="1"/>
</dbReference>
<evidence type="ECO:0000256" key="2">
    <source>
        <dbReference type="ARBA" id="ARBA00022741"/>
    </source>
</evidence>
<dbReference type="OrthoDB" id="5952536at2759"/>
<dbReference type="AlphaFoldDB" id="A0A409WS29"/>
<dbReference type="GO" id="GO:0009378">
    <property type="term" value="F:four-way junction helicase activity"/>
    <property type="evidence" value="ECO:0007669"/>
    <property type="project" value="TreeGrafter"/>
</dbReference>
<evidence type="ECO:0000256" key="1">
    <source>
        <dbReference type="ARBA" id="ARBA00005446"/>
    </source>
</evidence>
<keyword evidence="2" id="KW-0547">Nucleotide-binding</keyword>
<dbReference type="Gene3D" id="3.40.50.300">
    <property type="entry name" value="P-loop containing nucleotide triphosphate hydrolases"/>
    <property type="match status" value="2"/>
</dbReference>
<dbReference type="GO" id="GO:0005694">
    <property type="term" value="C:chromosome"/>
    <property type="evidence" value="ECO:0007669"/>
    <property type="project" value="TreeGrafter"/>
</dbReference>
<feature type="region of interest" description="Disordered" evidence="6">
    <location>
        <begin position="1"/>
        <end position="20"/>
    </location>
</feature>
<name>A0A409WS29_9AGAR</name>
<dbReference type="Pfam" id="PF00270">
    <property type="entry name" value="DEAD"/>
    <property type="match status" value="1"/>
</dbReference>
<feature type="compositionally biased region" description="Basic and acidic residues" evidence="6">
    <location>
        <begin position="516"/>
        <end position="532"/>
    </location>
</feature>
<protein>
    <recommendedName>
        <fullName evidence="5">DNA 3'-5' helicase</fullName>
        <ecNumber evidence="5">5.6.2.4</ecNumber>
    </recommendedName>
</protein>
<dbReference type="EMBL" id="NHTK01005294">
    <property type="protein sequence ID" value="PPQ81297.1"/>
    <property type="molecule type" value="Genomic_DNA"/>
</dbReference>
<feature type="domain" description="Helicase C-terminal" evidence="7">
    <location>
        <begin position="297"/>
        <end position="467"/>
    </location>
</feature>
<dbReference type="GO" id="GO:0003676">
    <property type="term" value="F:nucleic acid binding"/>
    <property type="evidence" value="ECO:0007669"/>
    <property type="project" value="InterPro"/>
</dbReference>
<comment type="caution">
    <text evidence="8">The sequence shown here is derived from an EMBL/GenBank/DDBJ whole genome shotgun (WGS) entry which is preliminary data.</text>
</comment>
<comment type="catalytic activity">
    <reaction evidence="4">
        <text>Couples ATP hydrolysis with the unwinding of duplex DNA by translocating in the 3'-5' direction.</text>
        <dbReference type="EC" id="5.6.2.4"/>
    </reaction>
</comment>
<dbReference type="InterPro" id="IPR011545">
    <property type="entry name" value="DEAD/DEAH_box_helicase_dom"/>
</dbReference>
<sequence length="650" mass="73678">MDSDHETPHTNTASLEGPATLQERLKKLREMSLTSLEELVLVLGSDFEARLPRNYLMSLDDKDREICLRACLVCYSVTGASQVPRQMQLQVVISNQHGKDCLVSAGTGSGKTLPIALNILLDDDSKQTVTITFSPLKRLQVTQENDFITRYSIPTVVINEDTPNDDAWWNKNICDIKNRKMGWARHLIVTVEQKVIRVNIDEAHNIYTAGLALYGRDAFRPAWGRLDEIKAILSNSCSWTAYSATLPPHVLKLAAQKLMRLGYQSVHVTSNRPNTTYVLHQVPDSINDVRLYECFINLKQDLFDATHQPHVLIFVDDKNLCTKIAHHLVSKLPSSYNNDRFAMHYHSQMSEAYLRLAYDEFTQPHGKCFILVTTSSNSVGVDFPNVSIVCQVGFPGSVMDLLQRAGRAARNTAEPAMFIVFYERWVKDMPRGSFQYGDQSDPDRPQGSLKLQSQRRERIPYSCVNLVKNEALLYSTDFCCNGPKCSELNERTFNLQSCLPGTLHDPASELSPPGAAKDKSPTEARQYRPTKERPGLEARLNKWLLQEHAQDPLRCVRPIHMVLSHSQRHELVRADPSKIKSPSDVTALLKETKEWAMEWEVKVFAVIETFKKDFNRFLHSFSSQPASATTATQTRVQKLVIKIPARRLQV</sequence>
<evidence type="ECO:0000256" key="6">
    <source>
        <dbReference type="SAM" id="MobiDB-lite"/>
    </source>
</evidence>
<dbReference type="GO" id="GO:0000724">
    <property type="term" value="P:double-strand break repair via homologous recombination"/>
    <property type="evidence" value="ECO:0007669"/>
    <property type="project" value="TreeGrafter"/>
</dbReference>
<keyword evidence="3" id="KW-0067">ATP-binding</keyword>
<dbReference type="Proteomes" id="UP000284842">
    <property type="component" value="Unassembled WGS sequence"/>
</dbReference>
<dbReference type="GO" id="GO:0005524">
    <property type="term" value="F:ATP binding"/>
    <property type="evidence" value="ECO:0007669"/>
    <property type="project" value="UniProtKB-KW"/>
</dbReference>
<dbReference type="InterPro" id="IPR027417">
    <property type="entry name" value="P-loop_NTPase"/>
</dbReference>
<dbReference type="EC" id="5.6.2.4" evidence="5"/>
<dbReference type="SUPFAM" id="SSF52540">
    <property type="entry name" value="P-loop containing nucleoside triphosphate hydrolases"/>
    <property type="match status" value="1"/>
</dbReference>
<evidence type="ECO:0000313" key="8">
    <source>
        <dbReference type="EMBL" id="PPQ81297.1"/>
    </source>
</evidence>
<feature type="region of interest" description="Disordered" evidence="6">
    <location>
        <begin position="433"/>
        <end position="453"/>
    </location>
</feature>
<dbReference type="GO" id="GO:0005737">
    <property type="term" value="C:cytoplasm"/>
    <property type="evidence" value="ECO:0007669"/>
    <property type="project" value="TreeGrafter"/>
</dbReference>
<evidence type="ECO:0000313" key="9">
    <source>
        <dbReference type="Proteomes" id="UP000284842"/>
    </source>
</evidence>
<gene>
    <name evidence="8" type="ORF">CVT24_009899</name>
</gene>
<evidence type="ECO:0000256" key="4">
    <source>
        <dbReference type="ARBA" id="ARBA00034617"/>
    </source>
</evidence>
<dbReference type="GO" id="GO:0043138">
    <property type="term" value="F:3'-5' DNA helicase activity"/>
    <property type="evidence" value="ECO:0007669"/>
    <property type="project" value="UniProtKB-EC"/>
</dbReference>
<proteinExistence type="inferred from homology"/>
<evidence type="ECO:0000256" key="3">
    <source>
        <dbReference type="ARBA" id="ARBA00022840"/>
    </source>
</evidence>
<dbReference type="InParanoid" id="A0A409WS29"/>
<dbReference type="PANTHER" id="PTHR13710">
    <property type="entry name" value="DNA HELICASE RECQ FAMILY MEMBER"/>
    <property type="match status" value="1"/>
</dbReference>
<organism evidence="8 9">
    <name type="scientific">Panaeolus cyanescens</name>
    <dbReference type="NCBI Taxonomy" id="181874"/>
    <lineage>
        <taxon>Eukaryota</taxon>
        <taxon>Fungi</taxon>
        <taxon>Dikarya</taxon>
        <taxon>Basidiomycota</taxon>
        <taxon>Agaricomycotina</taxon>
        <taxon>Agaricomycetes</taxon>
        <taxon>Agaricomycetidae</taxon>
        <taxon>Agaricales</taxon>
        <taxon>Agaricineae</taxon>
        <taxon>Galeropsidaceae</taxon>
        <taxon>Panaeolus</taxon>
    </lineage>
</organism>
<dbReference type="InterPro" id="IPR001650">
    <property type="entry name" value="Helicase_C-like"/>
</dbReference>
<keyword evidence="9" id="KW-1185">Reference proteome</keyword>
<reference evidence="8 9" key="1">
    <citation type="journal article" date="2018" name="Evol. Lett.">
        <title>Horizontal gene cluster transfer increased hallucinogenic mushroom diversity.</title>
        <authorList>
            <person name="Reynolds H.T."/>
            <person name="Vijayakumar V."/>
            <person name="Gluck-Thaler E."/>
            <person name="Korotkin H.B."/>
            <person name="Matheny P.B."/>
            <person name="Slot J.C."/>
        </authorList>
    </citation>
    <scope>NUCLEOTIDE SEQUENCE [LARGE SCALE GENOMIC DNA]</scope>
    <source>
        <strain evidence="8 9">2629</strain>
    </source>
</reference>
<evidence type="ECO:0000259" key="7">
    <source>
        <dbReference type="PROSITE" id="PS51194"/>
    </source>
</evidence>
<accession>A0A409WS29</accession>
<dbReference type="STRING" id="181874.A0A409WS29"/>
<dbReference type="PANTHER" id="PTHR13710:SF154">
    <property type="entry name" value="RECQ HELICASE, PUTATIVE (AFU_ORTHOLOGUE AFUA_6G14720)-RELATED"/>
    <property type="match status" value="1"/>
</dbReference>
<evidence type="ECO:0000256" key="5">
    <source>
        <dbReference type="ARBA" id="ARBA00034808"/>
    </source>
</evidence>
<comment type="similarity">
    <text evidence="1">Belongs to the helicase family. RecQ subfamily.</text>
</comment>
<feature type="region of interest" description="Disordered" evidence="6">
    <location>
        <begin position="504"/>
        <end position="532"/>
    </location>
</feature>
<dbReference type="Pfam" id="PF00271">
    <property type="entry name" value="Helicase_C"/>
    <property type="match status" value="1"/>
</dbReference>
<dbReference type="SMART" id="SM00490">
    <property type="entry name" value="HELICc"/>
    <property type="match status" value="1"/>
</dbReference>